<dbReference type="GO" id="GO:0016491">
    <property type="term" value="F:oxidoreductase activity"/>
    <property type="evidence" value="ECO:0007669"/>
    <property type="project" value="UniProtKB-KW"/>
</dbReference>
<evidence type="ECO:0000313" key="8">
    <source>
        <dbReference type="Proteomes" id="UP001244787"/>
    </source>
</evidence>
<dbReference type="SUPFAM" id="SSF50022">
    <property type="entry name" value="ISP domain"/>
    <property type="match status" value="1"/>
</dbReference>
<dbReference type="RefSeq" id="WP_290254230.1">
    <property type="nucleotide sequence ID" value="NZ_JAUGQQ010000003.1"/>
</dbReference>
<keyword evidence="1" id="KW-0001">2Fe-2S</keyword>
<evidence type="ECO:0000259" key="6">
    <source>
        <dbReference type="PROSITE" id="PS51296"/>
    </source>
</evidence>
<dbReference type="Gene3D" id="2.102.10.10">
    <property type="entry name" value="Rieske [2Fe-2S] iron-sulphur domain"/>
    <property type="match status" value="1"/>
</dbReference>
<dbReference type="PANTHER" id="PTHR13847">
    <property type="entry name" value="SARCOSINE DEHYDROGENASE-RELATED"/>
    <property type="match status" value="1"/>
</dbReference>
<gene>
    <name evidence="7" type="ORF">QRD02_07065</name>
</gene>
<accession>A0ABT8DH12</accession>
<keyword evidence="3" id="KW-0408">Iron</keyword>
<evidence type="ECO:0000256" key="3">
    <source>
        <dbReference type="ARBA" id="ARBA00023004"/>
    </source>
</evidence>
<dbReference type="InterPro" id="IPR036188">
    <property type="entry name" value="FAD/NAD-bd_sf"/>
</dbReference>
<dbReference type="SUPFAM" id="SSF51905">
    <property type="entry name" value="FAD/NAD(P)-binding domain"/>
    <property type="match status" value="1"/>
</dbReference>
<dbReference type="EMBL" id="JAUGQQ010000003">
    <property type="protein sequence ID" value="MDN3724137.1"/>
    <property type="molecule type" value="Genomic_DNA"/>
</dbReference>
<dbReference type="Pfam" id="PF01266">
    <property type="entry name" value="DAO"/>
    <property type="match status" value="1"/>
</dbReference>
<dbReference type="Gene3D" id="3.30.9.10">
    <property type="entry name" value="D-Amino Acid Oxidase, subunit A, domain 2"/>
    <property type="match status" value="1"/>
</dbReference>
<sequence>METKPIWSEKSIKTNFPQLNKNIRVDVAIIGAGITGITTAEQLKKHGHKIAVLESRAVGKGTSGQSTGNLYAVTEYPNYEIEEKYDLETVNKVVQSRKAALDYITNNISQFNIDCDFQERSMFIFENDGDIDFDKEKSVAQKIGLPFTALKNGRIPFNFNEGIEYPNQAQFNPLLYIQHMAKHLHDEKCSIYENTRVLEIDEKDEHIILKTETATVTANYVIHATHTPMGLHIQYHTTLGPYREYGIGVKLRNNQYPEGIFWGHFENKKYSVRSYILNDEPYLLCIGSMHKVGQAKDNKEHIRELETFVKHHFEVERITHRWGGQNYKSADLLPYIGQKSAGSKQYIATGFSTDGLIYGALAGMLLADEINEKKNPFAELYKASRHQPLKAASKFAKENLNVAAQLIKDFSMPGFDSKDVDLELGEGKIVQVDGKKMAIHKDEIGSITKLSAICPHMGCTVHWNNAEKSWDCPCHGSRFDAAGCVIEGPAFHGLAKIK</sequence>
<organism evidence="7 8">
    <name type="scientific">Aequorivita aurantiaca</name>
    <dbReference type="NCBI Taxonomy" id="3053356"/>
    <lineage>
        <taxon>Bacteria</taxon>
        <taxon>Pseudomonadati</taxon>
        <taxon>Bacteroidota</taxon>
        <taxon>Flavobacteriia</taxon>
        <taxon>Flavobacteriales</taxon>
        <taxon>Flavobacteriaceae</taxon>
        <taxon>Aequorivita</taxon>
    </lineage>
</organism>
<keyword evidence="8" id="KW-1185">Reference proteome</keyword>
<dbReference type="InterPro" id="IPR036922">
    <property type="entry name" value="Rieske_2Fe-2S_sf"/>
</dbReference>
<dbReference type="CDD" id="cd03477">
    <property type="entry name" value="Rieske_YhfW_C"/>
    <property type="match status" value="1"/>
</dbReference>
<comment type="caution">
    <text evidence="7">The sequence shown here is derived from an EMBL/GenBank/DDBJ whole genome shotgun (WGS) entry which is preliminary data.</text>
</comment>
<reference evidence="7 8" key="1">
    <citation type="submission" date="2023-06" db="EMBL/GenBank/DDBJ databases">
        <authorList>
            <person name="Ye Y.-Q."/>
            <person name="Du Z.-J."/>
        </authorList>
    </citation>
    <scope>NUCLEOTIDE SEQUENCE [LARGE SCALE GENOMIC DNA]</scope>
    <source>
        <strain evidence="7 8">SDUM287046</strain>
    </source>
</reference>
<dbReference type="Gene3D" id="3.50.50.60">
    <property type="entry name" value="FAD/NAD(P)-binding domain"/>
    <property type="match status" value="1"/>
</dbReference>
<dbReference type="PROSITE" id="PS51296">
    <property type="entry name" value="RIESKE"/>
    <property type="match status" value="1"/>
</dbReference>
<dbReference type="Pfam" id="PF00355">
    <property type="entry name" value="Rieske"/>
    <property type="match status" value="1"/>
</dbReference>
<dbReference type="InterPro" id="IPR017941">
    <property type="entry name" value="Rieske_2Fe-2S"/>
</dbReference>
<feature type="domain" description="Rieske" evidence="6">
    <location>
        <begin position="414"/>
        <end position="498"/>
    </location>
</feature>
<keyword evidence="7" id="KW-0560">Oxidoreductase</keyword>
<keyword evidence="5" id="KW-1015">Disulfide bond</keyword>
<dbReference type="InterPro" id="IPR005805">
    <property type="entry name" value="Rieske_Fe-S_prot_C"/>
</dbReference>
<name>A0ABT8DH12_9FLAO</name>
<dbReference type="InterPro" id="IPR038010">
    <property type="entry name" value="YhfW_C"/>
</dbReference>
<evidence type="ECO:0000313" key="7">
    <source>
        <dbReference type="EMBL" id="MDN3724137.1"/>
    </source>
</evidence>
<dbReference type="InterPro" id="IPR006076">
    <property type="entry name" value="FAD-dep_OxRdtase"/>
</dbReference>
<dbReference type="PANTHER" id="PTHR13847:SF281">
    <property type="entry name" value="FAD DEPENDENT OXIDOREDUCTASE DOMAIN-CONTAINING PROTEIN"/>
    <property type="match status" value="1"/>
</dbReference>
<evidence type="ECO:0000256" key="4">
    <source>
        <dbReference type="ARBA" id="ARBA00023014"/>
    </source>
</evidence>
<dbReference type="PRINTS" id="PR00162">
    <property type="entry name" value="RIESKE"/>
</dbReference>
<evidence type="ECO:0000256" key="5">
    <source>
        <dbReference type="ARBA" id="ARBA00023157"/>
    </source>
</evidence>
<dbReference type="EC" id="1.-.-.-" evidence="7"/>
<keyword evidence="4" id="KW-0411">Iron-sulfur</keyword>
<evidence type="ECO:0000256" key="1">
    <source>
        <dbReference type="ARBA" id="ARBA00022714"/>
    </source>
</evidence>
<protein>
    <submittedName>
        <fullName evidence="7">FAD-dependent oxidoreductase</fullName>
        <ecNumber evidence="7">1.-.-.-</ecNumber>
    </submittedName>
</protein>
<proteinExistence type="predicted"/>
<evidence type="ECO:0000256" key="2">
    <source>
        <dbReference type="ARBA" id="ARBA00022723"/>
    </source>
</evidence>
<dbReference type="Proteomes" id="UP001244787">
    <property type="component" value="Unassembled WGS sequence"/>
</dbReference>
<keyword evidence="2" id="KW-0479">Metal-binding</keyword>